<reference evidence="1" key="1">
    <citation type="journal article" date="2014" name="Front. Microbiol.">
        <title>High frequency of phylogenetically diverse reductive dehalogenase-homologous genes in deep subseafloor sedimentary metagenomes.</title>
        <authorList>
            <person name="Kawai M."/>
            <person name="Futagami T."/>
            <person name="Toyoda A."/>
            <person name="Takaki Y."/>
            <person name="Nishi S."/>
            <person name="Hori S."/>
            <person name="Arai W."/>
            <person name="Tsubouchi T."/>
            <person name="Morono Y."/>
            <person name="Uchiyama I."/>
            <person name="Ito T."/>
            <person name="Fujiyama A."/>
            <person name="Inagaki F."/>
            <person name="Takami H."/>
        </authorList>
    </citation>
    <scope>NUCLEOTIDE SEQUENCE</scope>
    <source>
        <strain evidence="1">Expedition CK06-06</strain>
    </source>
</reference>
<feature type="non-terminal residue" evidence="1">
    <location>
        <position position="285"/>
    </location>
</feature>
<accession>X1UR13</accession>
<dbReference type="EMBL" id="BARW01016206">
    <property type="protein sequence ID" value="GAJ02331.1"/>
    <property type="molecule type" value="Genomic_DNA"/>
</dbReference>
<dbReference type="AlphaFoldDB" id="X1UR13"/>
<gene>
    <name evidence="1" type="ORF">S12H4_28269</name>
</gene>
<name>X1UR13_9ZZZZ</name>
<proteinExistence type="predicted"/>
<protein>
    <submittedName>
        <fullName evidence="1">Uncharacterized protein</fullName>
    </submittedName>
</protein>
<evidence type="ECO:0000313" key="1">
    <source>
        <dbReference type="EMBL" id="GAJ02331.1"/>
    </source>
</evidence>
<organism evidence="1">
    <name type="scientific">marine sediment metagenome</name>
    <dbReference type="NCBI Taxonomy" id="412755"/>
    <lineage>
        <taxon>unclassified sequences</taxon>
        <taxon>metagenomes</taxon>
        <taxon>ecological metagenomes</taxon>
    </lineage>
</organism>
<comment type="caution">
    <text evidence="1">The sequence shown here is derived from an EMBL/GenBank/DDBJ whole genome shotgun (WGS) entry which is preliminary data.</text>
</comment>
<feature type="non-terminal residue" evidence="1">
    <location>
        <position position="1"/>
    </location>
</feature>
<sequence length="285" mass="32898">KFGIYKRRETGAWMTGSPQAQTEIVVDEAIDRARKHRNDLIAGAELLEKLPLNASDEEYRKLQEDLNTMTPSICDTAWGHKYLSLLYPDKLDDYHNADYQRFHLIKLLQMPPTGEGRFFMAGRYIAIANELEIPINGLTSITNFRHGRPHHYWRIGTSDGTEPRNHWPEMRDGDYVAVGWAKVGNLSGIERTQEHKEKIRQLLQTNYSNTPQVMGRWTKQLFDFITAIHENDIVLAAEGATVLAIGRVTGIYKYDQSMEFCHMIPVKWLSLEEWQLPIIEGRRAT</sequence>